<reference evidence="1" key="1">
    <citation type="submission" date="2020-05" db="UniProtKB">
        <authorList>
            <consortium name="EnsemblMetazoa"/>
        </authorList>
    </citation>
    <scope>IDENTIFICATION</scope>
    <source>
        <strain evidence="1">Aabys</strain>
    </source>
</reference>
<dbReference type="VEuPathDB" id="VectorBase:MDOA001594"/>
<dbReference type="GO" id="GO:0034237">
    <property type="term" value="F:protein kinase A regulatory subunit binding"/>
    <property type="evidence" value="ECO:0007669"/>
    <property type="project" value="TreeGrafter"/>
</dbReference>
<dbReference type="Pfam" id="PF14469">
    <property type="entry name" value="AKAP28"/>
    <property type="match status" value="1"/>
</dbReference>
<dbReference type="PANTHER" id="PTHR35075:SF1">
    <property type="entry name" value="A-KINASE ANCHOR PROTEIN 14"/>
    <property type="match status" value="1"/>
</dbReference>
<organism evidence="1">
    <name type="scientific">Musca domestica</name>
    <name type="common">House fly</name>
    <dbReference type="NCBI Taxonomy" id="7370"/>
    <lineage>
        <taxon>Eukaryota</taxon>
        <taxon>Metazoa</taxon>
        <taxon>Ecdysozoa</taxon>
        <taxon>Arthropoda</taxon>
        <taxon>Hexapoda</taxon>
        <taxon>Insecta</taxon>
        <taxon>Pterygota</taxon>
        <taxon>Neoptera</taxon>
        <taxon>Endopterygota</taxon>
        <taxon>Diptera</taxon>
        <taxon>Brachycera</taxon>
        <taxon>Muscomorpha</taxon>
        <taxon>Muscoidea</taxon>
        <taxon>Muscidae</taxon>
        <taxon>Musca</taxon>
    </lineage>
</organism>
<dbReference type="RefSeq" id="XP_005178730.1">
    <property type="nucleotide sequence ID" value="XM_005178673.2"/>
</dbReference>
<dbReference type="InterPro" id="IPR025663">
    <property type="entry name" value="AKAP_28"/>
</dbReference>
<dbReference type="KEGG" id="mde:101888988"/>
<dbReference type="PANTHER" id="PTHR35075">
    <property type="entry name" value="A-KINASE ANCHOR PROTEIN 14"/>
    <property type="match status" value="1"/>
</dbReference>
<name>A0A1I8M616_MUSDO</name>
<accession>A0A1I8M616</accession>
<reference evidence="3" key="2">
    <citation type="submission" date="2025-04" db="UniProtKB">
        <authorList>
            <consortium name="RefSeq"/>
        </authorList>
    </citation>
    <scope>IDENTIFICATION</scope>
    <source>
        <strain evidence="3">Aabys</strain>
    </source>
</reference>
<keyword evidence="2" id="KW-1185">Reference proteome</keyword>
<dbReference type="InterPro" id="IPR053084">
    <property type="entry name" value="AKAP"/>
</dbReference>
<dbReference type="GO" id="GO:0005952">
    <property type="term" value="C:cAMP-dependent protein kinase complex"/>
    <property type="evidence" value="ECO:0007669"/>
    <property type="project" value="TreeGrafter"/>
</dbReference>
<dbReference type="OrthoDB" id="2148342at2759"/>
<evidence type="ECO:0000313" key="1">
    <source>
        <dbReference type="EnsemblMetazoa" id="MDOA001594-PA"/>
    </source>
</evidence>
<proteinExistence type="predicted"/>
<dbReference type="VEuPathDB" id="VectorBase:MDOMA2_003633"/>
<dbReference type="EnsemblMetazoa" id="MDOA001594-RA">
    <property type="protein sequence ID" value="MDOA001594-PA"/>
    <property type="gene ID" value="MDOA001594"/>
</dbReference>
<gene>
    <name evidence="1" type="primary">101888988</name>
    <name evidence="3" type="synonym">LOC101888988</name>
</gene>
<dbReference type="Proteomes" id="UP001652621">
    <property type="component" value="Unplaced"/>
</dbReference>
<evidence type="ECO:0000313" key="2">
    <source>
        <dbReference type="Proteomes" id="UP001652621"/>
    </source>
</evidence>
<protein>
    <submittedName>
        <fullName evidence="3">Uncharacterized protein LOC101888988</fullName>
    </submittedName>
</protein>
<sequence>MYEDALGPLNLVRDSELKELAKPPPLDIKGLAVLLEDIVQTAAGYINGDPHEEFLYKNPNGWKIFTKQKLKIENNDSSSDSFTLPSTSSSSLGSQMPREPWCLLSDFQFPAVVRQITQFIESWELTPATKFVVIARELGVEIPPFGKRYFVEAHFSKPTPKCPNPLAVAKVFFHVNVCDLLPRDYPVSVTYQFENHRSRYYALGWRKLNSNNFQRYFIDSVLHMKLAFYAELEECRRKLHSQDK</sequence>
<dbReference type="AlphaFoldDB" id="A0A1I8M616"/>
<evidence type="ECO:0000313" key="3">
    <source>
        <dbReference type="RefSeq" id="XP_005178730.1"/>
    </source>
</evidence>
<dbReference type="GeneID" id="101888988"/>
<dbReference type="eggNOG" id="ENOG502S0CR">
    <property type="taxonomic scope" value="Eukaryota"/>
</dbReference>